<dbReference type="PANTHER" id="PTHR31642:SF160">
    <property type="entry name" value="HXXXD-TYPE ACYL-TRANSFERASE FAMILY PROTEIN"/>
    <property type="match status" value="1"/>
</dbReference>
<dbReference type="AlphaFoldDB" id="A0A0D9WDC3"/>
<sequence>MASTIINGGEVNVRVLRRRLVKASDESIQPHVLAVSNLVLLPQTIQVSILPSLLNYYFPLASRIVTDLVSGIPEIHCYNQGVELVVGKILFPYAADVALSVQVVSFACGGFTVACGTNHVVVDGCALTRAFGDGDAVAGILAETRPIRVPPDVAFTPLDGELQVNVLTTDESFVGRLYYIEASDIARLRAWTASG</sequence>
<dbReference type="InterPro" id="IPR050317">
    <property type="entry name" value="Plant_Fungal_Acyltransferase"/>
</dbReference>
<accession>A0A0D9WDC3</accession>
<proteinExistence type="inferred from homology"/>
<dbReference type="InterPro" id="IPR023213">
    <property type="entry name" value="CAT-like_dom_sf"/>
</dbReference>
<keyword evidence="2" id="KW-0808">Transferase</keyword>
<dbReference type="EnsemblPlants" id="LPERR05G04420.1">
    <property type="protein sequence ID" value="LPERR05G04420.1"/>
    <property type="gene ID" value="LPERR05G04420"/>
</dbReference>
<keyword evidence="5" id="KW-1185">Reference proteome</keyword>
<dbReference type="Pfam" id="PF02458">
    <property type="entry name" value="Transferase"/>
    <property type="match status" value="1"/>
</dbReference>
<dbReference type="PANTHER" id="PTHR31642">
    <property type="entry name" value="TRICHOTHECENE 3-O-ACETYLTRANSFERASE"/>
    <property type="match status" value="1"/>
</dbReference>
<dbReference type="GO" id="GO:0050734">
    <property type="term" value="F:hydroxycinnamoyltransferase activity"/>
    <property type="evidence" value="ECO:0007669"/>
    <property type="project" value="UniProtKB-ARBA"/>
</dbReference>
<evidence type="ECO:0000256" key="1">
    <source>
        <dbReference type="ARBA" id="ARBA00009861"/>
    </source>
</evidence>
<dbReference type="HOGENOM" id="CLU_079743_0_0_1"/>
<dbReference type="Proteomes" id="UP000032180">
    <property type="component" value="Chromosome 5"/>
</dbReference>
<evidence type="ECO:0000256" key="2">
    <source>
        <dbReference type="ARBA" id="ARBA00022679"/>
    </source>
</evidence>
<reference evidence="4 5" key="1">
    <citation type="submission" date="2012-08" db="EMBL/GenBank/DDBJ databases">
        <title>Oryza genome evolution.</title>
        <authorList>
            <person name="Wing R.A."/>
        </authorList>
    </citation>
    <scope>NUCLEOTIDE SEQUENCE</scope>
</reference>
<dbReference type="Gramene" id="LPERR05G04420.1">
    <property type="protein sequence ID" value="LPERR05G04420.1"/>
    <property type="gene ID" value="LPERR05G04420"/>
</dbReference>
<reference evidence="4" key="3">
    <citation type="submission" date="2015-04" db="UniProtKB">
        <authorList>
            <consortium name="EnsemblPlants"/>
        </authorList>
    </citation>
    <scope>IDENTIFICATION</scope>
</reference>
<dbReference type="STRING" id="77586.A0A0D9WDC3"/>
<reference evidence="5" key="2">
    <citation type="submission" date="2013-12" db="EMBL/GenBank/DDBJ databases">
        <authorList>
            <person name="Yu Y."/>
            <person name="Lee S."/>
            <person name="de Baynast K."/>
            <person name="Wissotski M."/>
            <person name="Liu L."/>
            <person name="Talag J."/>
            <person name="Goicoechea J."/>
            <person name="Angelova A."/>
            <person name="Jetty R."/>
            <person name="Kudrna D."/>
            <person name="Golser W."/>
            <person name="Rivera L."/>
            <person name="Zhang J."/>
            <person name="Wing R."/>
        </authorList>
    </citation>
    <scope>NUCLEOTIDE SEQUENCE</scope>
</reference>
<evidence type="ECO:0000313" key="5">
    <source>
        <dbReference type="Proteomes" id="UP000032180"/>
    </source>
</evidence>
<organism evidence="4 5">
    <name type="scientific">Leersia perrieri</name>
    <dbReference type="NCBI Taxonomy" id="77586"/>
    <lineage>
        <taxon>Eukaryota</taxon>
        <taxon>Viridiplantae</taxon>
        <taxon>Streptophyta</taxon>
        <taxon>Embryophyta</taxon>
        <taxon>Tracheophyta</taxon>
        <taxon>Spermatophyta</taxon>
        <taxon>Magnoliopsida</taxon>
        <taxon>Liliopsida</taxon>
        <taxon>Poales</taxon>
        <taxon>Poaceae</taxon>
        <taxon>BOP clade</taxon>
        <taxon>Oryzoideae</taxon>
        <taxon>Oryzeae</taxon>
        <taxon>Oryzinae</taxon>
        <taxon>Leersia</taxon>
    </lineage>
</organism>
<evidence type="ECO:0000313" key="4">
    <source>
        <dbReference type="EnsemblPlants" id="LPERR05G04420.1"/>
    </source>
</evidence>
<name>A0A0D9WDC3_9ORYZ</name>
<comment type="similarity">
    <text evidence="1">Belongs to the plant acyltransferase family.</text>
</comment>
<keyword evidence="3" id="KW-0012">Acyltransferase</keyword>
<protein>
    <submittedName>
        <fullName evidence="4">Uncharacterized protein</fullName>
    </submittedName>
</protein>
<evidence type="ECO:0000256" key="3">
    <source>
        <dbReference type="ARBA" id="ARBA00023315"/>
    </source>
</evidence>
<dbReference type="Gene3D" id="3.30.559.10">
    <property type="entry name" value="Chloramphenicol acetyltransferase-like domain"/>
    <property type="match status" value="1"/>
</dbReference>